<dbReference type="Gene3D" id="3.30.230.30">
    <property type="entry name" value="Impact, N-terminal domain"/>
    <property type="match status" value="1"/>
</dbReference>
<protein>
    <submittedName>
        <fullName evidence="3">IMPACT family protein</fullName>
    </submittedName>
</protein>
<name>A0ABV8ARS8_9BACT</name>
<keyword evidence="4" id="KW-1185">Reference proteome</keyword>
<accession>A0ABV8ARS8</accession>
<dbReference type="RefSeq" id="WP_377905773.1">
    <property type="nucleotide sequence ID" value="NZ_JBHRZS010000007.1"/>
</dbReference>
<evidence type="ECO:0000256" key="1">
    <source>
        <dbReference type="ARBA" id="ARBA00007665"/>
    </source>
</evidence>
<feature type="domain" description="Impact N-terminal" evidence="2">
    <location>
        <begin position="28"/>
        <end position="133"/>
    </location>
</feature>
<dbReference type="PANTHER" id="PTHR16301">
    <property type="entry name" value="IMPACT-RELATED"/>
    <property type="match status" value="1"/>
</dbReference>
<dbReference type="Proteomes" id="UP001595805">
    <property type="component" value="Unassembled WGS sequence"/>
</dbReference>
<dbReference type="InterPro" id="IPR020569">
    <property type="entry name" value="UPF0029_Impact_CS"/>
</dbReference>
<dbReference type="PROSITE" id="PS00910">
    <property type="entry name" value="UPF0029"/>
    <property type="match status" value="1"/>
</dbReference>
<evidence type="ECO:0000313" key="4">
    <source>
        <dbReference type="Proteomes" id="UP001595805"/>
    </source>
</evidence>
<reference evidence="4" key="1">
    <citation type="journal article" date="2019" name="Int. J. Syst. Evol. Microbiol.">
        <title>The Global Catalogue of Microorganisms (GCM) 10K type strain sequencing project: providing services to taxonomists for standard genome sequencing and annotation.</title>
        <authorList>
            <consortium name="The Broad Institute Genomics Platform"/>
            <consortium name="The Broad Institute Genome Sequencing Center for Infectious Disease"/>
            <person name="Wu L."/>
            <person name="Ma J."/>
        </authorList>
    </citation>
    <scope>NUCLEOTIDE SEQUENCE [LARGE SCALE GENOMIC DNA]</scope>
    <source>
        <strain evidence="4">CCUG 60523</strain>
    </source>
</reference>
<dbReference type="PANTHER" id="PTHR16301:SF20">
    <property type="entry name" value="IMPACT FAMILY MEMBER YIGZ"/>
    <property type="match status" value="1"/>
</dbReference>
<dbReference type="InterPro" id="IPR036956">
    <property type="entry name" value="Impact_N_sf"/>
</dbReference>
<comment type="similarity">
    <text evidence="1">Belongs to the IMPACT family.</text>
</comment>
<dbReference type="InterPro" id="IPR023582">
    <property type="entry name" value="Impact"/>
</dbReference>
<organism evidence="3 4">
    <name type="scientific">Algoriphagus namhaensis</name>
    <dbReference type="NCBI Taxonomy" id="915353"/>
    <lineage>
        <taxon>Bacteria</taxon>
        <taxon>Pseudomonadati</taxon>
        <taxon>Bacteroidota</taxon>
        <taxon>Cytophagia</taxon>
        <taxon>Cytophagales</taxon>
        <taxon>Cyclobacteriaceae</taxon>
        <taxon>Algoriphagus</taxon>
    </lineage>
</organism>
<evidence type="ECO:0000259" key="2">
    <source>
        <dbReference type="Pfam" id="PF01205"/>
    </source>
</evidence>
<dbReference type="Pfam" id="PF01205">
    <property type="entry name" value="Impact_N"/>
    <property type="match status" value="1"/>
</dbReference>
<dbReference type="InterPro" id="IPR001498">
    <property type="entry name" value="Impact_N"/>
</dbReference>
<comment type="caution">
    <text evidence="3">The sequence shown here is derived from an EMBL/GenBank/DDBJ whole genome shotgun (WGS) entry which is preliminary data.</text>
</comment>
<sequence length="208" mass="23715">MSDVEEDSDHEDSFLTIGFESSSLFKDRNSKFHGYAFPVQNEEEIKARLDQLRKQFYDARHHCYAYIIGRNQEYFRAVDDGEPNHSAGDPILGQIRSFGLTNCLVVVIRYFGGTKLGVSGLINAYKTAAQLALESNEIIREYVMSQVKIKFEYPQMNDVMKLVKAYDLTIVSQELHLDCRMVLSFREGLEGLVLETLEQIGGLEILNS</sequence>
<gene>
    <name evidence="3" type="ORF">ACFOSV_09520</name>
</gene>
<dbReference type="SUPFAM" id="SSF54211">
    <property type="entry name" value="Ribosomal protein S5 domain 2-like"/>
    <property type="match status" value="1"/>
</dbReference>
<proteinExistence type="inferred from homology"/>
<dbReference type="InterPro" id="IPR020568">
    <property type="entry name" value="Ribosomal_Su5_D2-typ_SF"/>
</dbReference>
<evidence type="ECO:0000313" key="3">
    <source>
        <dbReference type="EMBL" id="MFC3880414.1"/>
    </source>
</evidence>
<dbReference type="EMBL" id="JBHRZS010000007">
    <property type="protein sequence ID" value="MFC3880414.1"/>
    <property type="molecule type" value="Genomic_DNA"/>
</dbReference>